<organism evidence="1 2">
    <name type="scientific">Trichogramma brassicae</name>
    <dbReference type="NCBI Taxonomy" id="86971"/>
    <lineage>
        <taxon>Eukaryota</taxon>
        <taxon>Metazoa</taxon>
        <taxon>Ecdysozoa</taxon>
        <taxon>Arthropoda</taxon>
        <taxon>Hexapoda</taxon>
        <taxon>Insecta</taxon>
        <taxon>Pterygota</taxon>
        <taxon>Neoptera</taxon>
        <taxon>Endopterygota</taxon>
        <taxon>Hymenoptera</taxon>
        <taxon>Apocrita</taxon>
        <taxon>Proctotrupomorpha</taxon>
        <taxon>Chalcidoidea</taxon>
        <taxon>Trichogrammatidae</taxon>
        <taxon>Trichogramma</taxon>
    </lineage>
</organism>
<name>A0A6H5IC13_9HYME</name>
<dbReference type="Proteomes" id="UP000479190">
    <property type="component" value="Unassembled WGS sequence"/>
</dbReference>
<reference evidence="1 2" key="1">
    <citation type="submission" date="2020-02" db="EMBL/GenBank/DDBJ databases">
        <authorList>
            <person name="Ferguson B K."/>
        </authorList>
    </citation>
    <scope>NUCLEOTIDE SEQUENCE [LARGE SCALE GENOMIC DNA]</scope>
</reference>
<dbReference type="EMBL" id="CADCXV010000747">
    <property type="protein sequence ID" value="CAB0034578.1"/>
    <property type="molecule type" value="Genomic_DNA"/>
</dbReference>
<dbReference type="AlphaFoldDB" id="A0A6H5IC13"/>
<proteinExistence type="predicted"/>
<sequence length="59" mass="6433">MCACVRVSLFTCPTVLGWASKTSRMILPTPRSTSSSDASSPMMTLFSIRNLRLPLCAHT</sequence>
<evidence type="ECO:0000313" key="1">
    <source>
        <dbReference type="EMBL" id="CAB0034578.1"/>
    </source>
</evidence>
<keyword evidence="2" id="KW-1185">Reference proteome</keyword>
<accession>A0A6H5IC13</accession>
<protein>
    <submittedName>
        <fullName evidence="1">Uncharacterized protein</fullName>
    </submittedName>
</protein>
<evidence type="ECO:0000313" key="2">
    <source>
        <dbReference type="Proteomes" id="UP000479190"/>
    </source>
</evidence>
<gene>
    <name evidence="1" type="ORF">TBRA_LOCUS6476</name>
</gene>